<dbReference type="InterPro" id="IPR029062">
    <property type="entry name" value="Class_I_gatase-like"/>
</dbReference>
<evidence type="ECO:0000313" key="2">
    <source>
        <dbReference type="Proteomes" id="UP000611629"/>
    </source>
</evidence>
<dbReference type="GO" id="GO:0005829">
    <property type="term" value="C:cytosol"/>
    <property type="evidence" value="ECO:0007669"/>
    <property type="project" value="TreeGrafter"/>
</dbReference>
<protein>
    <submittedName>
        <fullName evidence="1">Type 1 glutamine amidotransferase</fullName>
    </submittedName>
</protein>
<proteinExistence type="predicted"/>
<evidence type="ECO:0000313" key="1">
    <source>
        <dbReference type="EMBL" id="NYB73993.1"/>
    </source>
</evidence>
<dbReference type="PANTHER" id="PTHR43235">
    <property type="entry name" value="GLUTAMINE AMIDOTRANSFERASE PB2B2.05-RELATED"/>
    <property type="match status" value="1"/>
</dbReference>
<keyword evidence="2" id="KW-1185">Reference proteome</keyword>
<gene>
    <name evidence="1" type="ORF">HZF24_07540</name>
</gene>
<dbReference type="PANTHER" id="PTHR43235:SF1">
    <property type="entry name" value="GLUTAMINE AMIDOTRANSFERASE PB2B2.05-RELATED"/>
    <property type="match status" value="1"/>
</dbReference>
<dbReference type="Pfam" id="PF07722">
    <property type="entry name" value="Peptidase_C26"/>
    <property type="match status" value="1"/>
</dbReference>
<dbReference type="GO" id="GO:0006598">
    <property type="term" value="P:polyamine catabolic process"/>
    <property type="evidence" value="ECO:0007669"/>
    <property type="project" value="TreeGrafter"/>
</dbReference>
<accession>A0A974BJ16</accession>
<keyword evidence="1" id="KW-0315">Glutamine amidotransferase</keyword>
<dbReference type="AlphaFoldDB" id="A0A974BJ16"/>
<dbReference type="Gene3D" id="3.40.50.880">
    <property type="match status" value="1"/>
</dbReference>
<dbReference type="PROSITE" id="PS51273">
    <property type="entry name" value="GATASE_TYPE_1"/>
    <property type="match status" value="1"/>
</dbReference>
<name>A0A974BJ16_SEDHY</name>
<sequence>MKKPKIGITTAWSVETWGDSIESRGYNYVGRSYIEAIIKAGGIPVLIPQFEQIDIKSVLEDIDGLLLSGGGDAKKFSKEDMPDLRKQQPLRYDFEAELVKAAKELKKPIMGICRGFQMLVEVFGGSLSDELIEGHKQKDPNGGVPWHKVNLAEDSFLYSVVSSNQWDVNSFHVQKVNQVPEGFRTAAVADDGVIEAIEYMDDAFILGTQFHPEELIWSDERTAIIFKKFIEESKIRR</sequence>
<dbReference type="InterPro" id="IPR044668">
    <property type="entry name" value="PuuD-like"/>
</dbReference>
<dbReference type="CDD" id="cd01745">
    <property type="entry name" value="GATase1_2"/>
    <property type="match status" value="1"/>
</dbReference>
<organism evidence="1 2">
    <name type="scientific">Sedimentibacter hydroxybenzoicus DSM 7310</name>
    <dbReference type="NCBI Taxonomy" id="1123245"/>
    <lineage>
        <taxon>Bacteria</taxon>
        <taxon>Bacillati</taxon>
        <taxon>Bacillota</taxon>
        <taxon>Tissierellia</taxon>
        <taxon>Sedimentibacter</taxon>
    </lineage>
</organism>
<dbReference type="EMBL" id="JACBNQ010000005">
    <property type="protein sequence ID" value="NYB73993.1"/>
    <property type="molecule type" value="Genomic_DNA"/>
</dbReference>
<dbReference type="GO" id="GO:0033969">
    <property type="term" value="F:gamma-glutamyl-gamma-aminobutyrate hydrolase activity"/>
    <property type="evidence" value="ECO:0007669"/>
    <property type="project" value="TreeGrafter"/>
</dbReference>
<reference evidence="1" key="1">
    <citation type="submission" date="2020-07" db="EMBL/GenBank/DDBJ databases">
        <title>Genomic analysis of a strain of Sedimentibacter Hydroxybenzoicus DSM7310.</title>
        <authorList>
            <person name="Ma S."/>
        </authorList>
    </citation>
    <scope>NUCLEOTIDE SEQUENCE</scope>
    <source>
        <strain evidence="1">DSM 7310</strain>
    </source>
</reference>
<dbReference type="Proteomes" id="UP000611629">
    <property type="component" value="Unassembled WGS sequence"/>
</dbReference>
<dbReference type="RefSeq" id="WP_179237682.1">
    <property type="nucleotide sequence ID" value="NZ_JACBNQ010000005.1"/>
</dbReference>
<comment type="caution">
    <text evidence="1">The sequence shown here is derived from an EMBL/GenBank/DDBJ whole genome shotgun (WGS) entry which is preliminary data.</text>
</comment>
<dbReference type="SUPFAM" id="SSF52317">
    <property type="entry name" value="Class I glutamine amidotransferase-like"/>
    <property type="match status" value="1"/>
</dbReference>
<dbReference type="InterPro" id="IPR011697">
    <property type="entry name" value="Peptidase_C26"/>
</dbReference>